<evidence type="ECO:0000256" key="1">
    <source>
        <dbReference type="PROSITE-ProRule" id="PRU00339"/>
    </source>
</evidence>
<name>A0ABS5JB17_9BACT</name>
<evidence type="ECO:0000313" key="2">
    <source>
        <dbReference type="EMBL" id="MBS0031632.1"/>
    </source>
</evidence>
<keyword evidence="3" id="KW-1185">Reference proteome</keyword>
<keyword evidence="1" id="KW-0802">TPR repeat</keyword>
<accession>A0ABS5JB17</accession>
<protein>
    <recommendedName>
        <fullName evidence="4">Tetratricopeptide repeat-containing protein</fullName>
    </recommendedName>
</protein>
<feature type="repeat" description="TPR" evidence="1">
    <location>
        <begin position="155"/>
        <end position="188"/>
    </location>
</feature>
<organism evidence="2 3">
    <name type="scientific">Chitinophaga hostae</name>
    <dbReference type="NCBI Taxonomy" id="2831022"/>
    <lineage>
        <taxon>Bacteria</taxon>
        <taxon>Pseudomonadati</taxon>
        <taxon>Bacteroidota</taxon>
        <taxon>Chitinophagia</taxon>
        <taxon>Chitinophagales</taxon>
        <taxon>Chitinophagaceae</taxon>
        <taxon>Chitinophaga</taxon>
    </lineage>
</organism>
<dbReference type="PROSITE" id="PS50005">
    <property type="entry name" value="TPR"/>
    <property type="match status" value="1"/>
</dbReference>
<dbReference type="RefSeq" id="WP_211976796.1">
    <property type="nucleotide sequence ID" value="NZ_CBFHAM010000060.1"/>
</dbReference>
<dbReference type="SMART" id="SM00028">
    <property type="entry name" value="TPR"/>
    <property type="match status" value="2"/>
</dbReference>
<comment type="caution">
    <text evidence="2">The sequence shown here is derived from an EMBL/GenBank/DDBJ whole genome shotgun (WGS) entry which is preliminary data.</text>
</comment>
<dbReference type="Gene3D" id="1.25.40.10">
    <property type="entry name" value="Tetratricopeptide repeat domain"/>
    <property type="match status" value="1"/>
</dbReference>
<proteinExistence type="predicted"/>
<dbReference type="InterPro" id="IPR011990">
    <property type="entry name" value="TPR-like_helical_dom_sf"/>
</dbReference>
<dbReference type="Proteomes" id="UP000676386">
    <property type="component" value="Unassembled WGS sequence"/>
</dbReference>
<dbReference type="EMBL" id="JAGTXB010000024">
    <property type="protein sequence ID" value="MBS0031632.1"/>
    <property type="molecule type" value="Genomic_DNA"/>
</dbReference>
<evidence type="ECO:0008006" key="4">
    <source>
        <dbReference type="Google" id="ProtNLM"/>
    </source>
</evidence>
<gene>
    <name evidence="2" type="ORF">KE626_30155</name>
</gene>
<sequence>MEITDPKIITAIEAVWQEAEMLFEKNDLARYAQKLEEAWDLLPVPKQQYDDSFDLAFTIAETYLELKDFPAMLRWAKMLQQCDPERDDDGDREFLLGMAFFENNVMTEAEQYLTIAMHKSGGRVFEGADEKYLHVFKGLTAVTAEELPEEIYQQIESLSEAGNVLAEEENYDAALAKFSEALQLLPDPKHEWEASTWLHASIGDMQFFKGDYIAAKHSFYDALNGPDAAGIGFVQLRLGECLFELNEEERSLEHLLRAYMLEGAEIFSAEDSRYFDFLKSRVEL</sequence>
<dbReference type="SUPFAM" id="SSF48452">
    <property type="entry name" value="TPR-like"/>
    <property type="match status" value="1"/>
</dbReference>
<reference evidence="2 3" key="1">
    <citation type="submission" date="2021-04" db="EMBL/GenBank/DDBJ databases">
        <title>Chitinophaga sp. nov., isolated from the rhizosphere soil.</title>
        <authorList>
            <person name="He S."/>
        </authorList>
    </citation>
    <scope>NUCLEOTIDE SEQUENCE [LARGE SCALE GENOMIC DNA]</scope>
    <source>
        <strain evidence="2 3">2R12</strain>
    </source>
</reference>
<dbReference type="InterPro" id="IPR019734">
    <property type="entry name" value="TPR_rpt"/>
</dbReference>
<evidence type="ECO:0000313" key="3">
    <source>
        <dbReference type="Proteomes" id="UP000676386"/>
    </source>
</evidence>